<organism evidence="3 4">
    <name type="scientific">Botrimarina mediterranea</name>
    <dbReference type="NCBI Taxonomy" id="2528022"/>
    <lineage>
        <taxon>Bacteria</taxon>
        <taxon>Pseudomonadati</taxon>
        <taxon>Planctomycetota</taxon>
        <taxon>Planctomycetia</taxon>
        <taxon>Pirellulales</taxon>
        <taxon>Lacipirellulaceae</taxon>
        <taxon>Botrimarina</taxon>
    </lineage>
</organism>
<protein>
    <recommendedName>
        <fullName evidence="5">Lipoprotein</fullName>
    </recommendedName>
</protein>
<keyword evidence="2" id="KW-0732">Signal</keyword>
<dbReference type="PROSITE" id="PS51257">
    <property type="entry name" value="PROKAR_LIPOPROTEIN"/>
    <property type="match status" value="1"/>
</dbReference>
<sequence length="152" mass="15688" precursor="true">MSRTARTAKITLAALTLVAVTAGSSLACGGGGGGGRTSGRFAINYHRNVGHMKTQAPRQSYNQGGNYHRAAPSYHQAPVVSQPIHHQPVAVQPQHVQQPVQQPIVQQPTAAPQFAPQQGAQPTGVVTTPATVDPTAQSPEDAALAALAAFGE</sequence>
<gene>
    <name evidence="3" type="ORF">Spa11_29640</name>
</gene>
<keyword evidence="4" id="KW-1185">Reference proteome</keyword>
<dbReference type="AlphaFoldDB" id="A0A518KAE4"/>
<evidence type="ECO:0000256" key="2">
    <source>
        <dbReference type="SAM" id="SignalP"/>
    </source>
</evidence>
<evidence type="ECO:0008006" key="5">
    <source>
        <dbReference type="Google" id="ProtNLM"/>
    </source>
</evidence>
<reference evidence="3 4" key="1">
    <citation type="submission" date="2019-02" db="EMBL/GenBank/DDBJ databases">
        <title>Deep-cultivation of Planctomycetes and their phenomic and genomic characterization uncovers novel biology.</title>
        <authorList>
            <person name="Wiegand S."/>
            <person name="Jogler M."/>
            <person name="Boedeker C."/>
            <person name="Pinto D."/>
            <person name="Vollmers J."/>
            <person name="Rivas-Marin E."/>
            <person name="Kohn T."/>
            <person name="Peeters S.H."/>
            <person name="Heuer A."/>
            <person name="Rast P."/>
            <person name="Oberbeckmann S."/>
            <person name="Bunk B."/>
            <person name="Jeske O."/>
            <person name="Meyerdierks A."/>
            <person name="Storesund J.E."/>
            <person name="Kallscheuer N."/>
            <person name="Luecker S."/>
            <person name="Lage O.M."/>
            <person name="Pohl T."/>
            <person name="Merkel B.J."/>
            <person name="Hornburger P."/>
            <person name="Mueller R.-W."/>
            <person name="Bruemmer F."/>
            <person name="Labrenz M."/>
            <person name="Spormann A.M."/>
            <person name="Op den Camp H."/>
            <person name="Overmann J."/>
            <person name="Amann R."/>
            <person name="Jetten M.S.M."/>
            <person name="Mascher T."/>
            <person name="Medema M.H."/>
            <person name="Devos D.P."/>
            <person name="Kaster A.-K."/>
            <person name="Ovreas L."/>
            <person name="Rohde M."/>
            <person name="Galperin M.Y."/>
            <person name="Jogler C."/>
        </authorList>
    </citation>
    <scope>NUCLEOTIDE SEQUENCE [LARGE SCALE GENOMIC DNA]</scope>
    <source>
        <strain evidence="3 4">Spa11</strain>
    </source>
</reference>
<name>A0A518KAE4_9BACT</name>
<dbReference type="KEGG" id="bmei:Spa11_29640"/>
<evidence type="ECO:0000313" key="3">
    <source>
        <dbReference type="EMBL" id="QDV74756.1"/>
    </source>
</evidence>
<evidence type="ECO:0000256" key="1">
    <source>
        <dbReference type="SAM" id="MobiDB-lite"/>
    </source>
</evidence>
<accession>A0A518KAE4</accession>
<proteinExistence type="predicted"/>
<feature type="chain" id="PRO_5021801334" description="Lipoprotein" evidence="2">
    <location>
        <begin position="28"/>
        <end position="152"/>
    </location>
</feature>
<dbReference type="Proteomes" id="UP000316426">
    <property type="component" value="Chromosome"/>
</dbReference>
<evidence type="ECO:0000313" key="4">
    <source>
        <dbReference type="Proteomes" id="UP000316426"/>
    </source>
</evidence>
<feature type="region of interest" description="Disordered" evidence="1">
    <location>
        <begin position="114"/>
        <end position="136"/>
    </location>
</feature>
<dbReference type="RefSeq" id="WP_145113442.1">
    <property type="nucleotide sequence ID" value="NZ_CP036349.1"/>
</dbReference>
<dbReference type="EMBL" id="CP036349">
    <property type="protein sequence ID" value="QDV74756.1"/>
    <property type="molecule type" value="Genomic_DNA"/>
</dbReference>
<feature type="signal peptide" evidence="2">
    <location>
        <begin position="1"/>
        <end position="27"/>
    </location>
</feature>